<feature type="non-terminal residue" evidence="1">
    <location>
        <position position="1"/>
    </location>
</feature>
<sequence length="159" mass="18345">QLQGEGHVNQAIGELIAANRLSAEKPVSMLTDFKTFGFFWIANDAEAKPAVFTTWFTNAHKAAAFARMLLNPELIQEENAQKFPTYERRLILEELAVLEEESETVGDLSDFIDEMSPLERKAYSINKNLSWFRRYIPPAYQQSFVRKVFVRDGVLDYIY</sequence>
<organism evidence="1 2">
    <name type="scientific">Paraglomus occultum</name>
    <dbReference type="NCBI Taxonomy" id="144539"/>
    <lineage>
        <taxon>Eukaryota</taxon>
        <taxon>Fungi</taxon>
        <taxon>Fungi incertae sedis</taxon>
        <taxon>Mucoromycota</taxon>
        <taxon>Glomeromycotina</taxon>
        <taxon>Glomeromycetes</taxon>
        <taxon>Paraglomerales</taxon>
        <taxon>Paraglomeraceae</taxon>
        <taxon>Paraglomus</taxon>
    </lineage>
</organism>
<keyword evidence="2" id="KW-1185">Reference proteome</keyword>
<name>A0A9N9ED13_9GLOM</name>
<accession>A0A9N9ED13</accession>
<gene>
    <name evidence="1" type="ORF">POCULU_LOCUS11106</name>
</gene>
<dbReference type="AlphaFoldDB" id="A0A9N9ED13"/>
<dbReference type="Proteomes" id="UP000789572">
    <property type="component" value="Unassembled WGS sequence"/>
</dbReference>
<dbReference type="OrthoDB" id="2406499at2759"/>
<evidence type="ECO:0000313" key="2">
    <source>
        <dbReference type="Proteomes" id="UP000789572"/>
    </source>
</evidence>
<protein>
    <submittedName>
        <fullName evidence="1">290_t:CDS:1</fullName>
    </submittedName>
</protein>
<reference evidence="1" key="1">
    <citation type="submission" date="2021-06" db="EMBL/GenBank/DDBJ databases">
        <authorList>
            <person name="Kallberg Y."/>
            <person name="Tangrot J."/>
            <person name="Rosling A."/>
        </authorList>
    </citation>
    <scope>NUCLEOTIDE SEQUENCE</scope>
    <source>
        <strain evidence="1">IA702</strain>
    </source>
</reference>
<proteinExistence type="predicted"/>
<comment type="caution">
    <text evidence="1">The sequence shown here is derived from an EMBL/GenBank/DDBJ whole genome shotgun (WGS) entry which is preliminary data.</text>
</comment>
<dbReference type="EMBL" id="CAJVPJ010007118">
    <property type="protein sequence ID" value="CAG8673561.1"/>
    <property type="molecule type" value="Genomic_DNA"/>
</dbReference>
<evidence type="ECO:0000313" key="1">
    <source>
        <dbReference type="EMBL" id="CAG8673561.1"/>
    </source>
</evidence>